<evidence type="ECO:0000313" key="3">
    <source>
        <dbReference type="Proteomes" id="UP000005104"/>
    </source>
</evidence>
<evidence type="ECO:0000313" key="2">
    <source>
        <dbReference type="EMBL" id="EHQ88263.1"/>
    </source>
</evidence>
<dbReference type="Proteomes" id="UP000005104">
    <property type="component" value="Chromosome"/>
</dbReference>
<evidence type="ECO:0000256" key="1">
    <source>
        <dbReference type="SAM" id="MobiDB-lite"/>
    </source>
</evidence>
<name>H5Y265_9FIRM</name>
<accession>H5Y265</accession>
<protein>
    <submittedName>
        <fullName evidence="2">Uncharacterized protein</fullName>
    </submittedName>
</protein>
<dbReference type="OrthoDB" id="9849689at2"/>
<organism evidence="2 3">
    <name type="scientific">Desulfosporosinus youngiae DSM 17734</name>
    <dbReference type="NCBI Taxonomy" id="768710"/>
    <lineage>
        <taxon>Bacteria</taxon>
        <taxon>Bacillati</taxon>
        <taxon>Bacillota</taxon>
        <taxon>Clostridia</taxon>
        <taxon>Eubacteriales</taxon>
        <taxon>Desulfitobacteriaceae</taxon>
        <taxon>Desulfosporosinus</taxon>
    </lineage>
</organism>
<dbReference type="RefSeq" id="WP_007780409.1">
    <property type="nucleotide sequence ID" value="NZ_CM001441.1"/>
</dbReference>
<dbReference type="EMBL" id="CM001441">
    <property type="protein sequence ID" value="EHQ88263.1"/>
    <property type="molecule type" value="Genomic_DNA"/>
</dbReference>
<keyword evidence="3" id="KW-1185">Reference proteome</keyword>
<dbReference type="HOGENOM" id="CLU_1967045_0_0_9"/>
<feature type="region of interest" description="Disordered" evidence="1">
    <location>
        <begin position="84"/>
        <end position="127"/>
    </location>
</feature>
<reference evidence="2 3" key="1">
    <citation type="submission" date="2011-11" db="EMBL/GenBank/DDBJ databases">
        <title>The Noncontiguous Finished genome of Desulfosporosinus youngiae DSM 17734.</title>
        <authorList>
            <consortium name="US DOE Joint Genome Institute (JGI-PGF)"/>
            <person name="Lucas S."/>
            <person name="Han J."/>
            <person name="Lapidus A."/>
            <person name="Cheng J.-F."/>
            <person name="Goodwin L."/>
            <person name="Pitluck S."/>
            <person name="Peters L."/>
            <person name="Ovchinnikova G."/>
            <person name="Lu M."/>
            <person name="Land M.L."/>
            <person name="Hauser L."/>
            <person name="Pester M."/>
            <person name="Spring S."/>
            <person name="Ollivier B."/>
            <person name="Rattei T."/>
            <person name="Klenk H.-P."/>
            <person name="Wagner M."/>
            <person name="Loy A."/>
            <person name="Woyke T.J."/>
        </authorList>
    </citation>
    <scope>NUCLEOTIDE SEQUENCE [LARGE SCALE GENOMIC DNA]</scope>
    <source>
        <strain evidence="2 3">DSM 17734</strain>
    </source>
</reference>
<proteinExistence type="predicted"/>
<dbReference type="AlphaFoldDB" id="H5Y265"/>
<gene>
    <name evidence="2" type="ORF">DesyoDRAFT_1093</name>
</gene>
<sequence>MNCPNGIRQCPNGWTDCELCAHWKNKVCTYVPEEEPEPEPVCELEEDELATDLGVDIPHVRGTWAERFLALPPDEALEQFYSKHPPNLHHKEPLPLDGGIVPGGGSKSRNHKKPEKKTPEYMKFLGM</sequence>